<accession>A0A1I0EQJ6</accession>
<reference evidence="5 6" key="1">
    <citation type="submission" date="2016-10" db="EMBL/GenBank/DDBJ databases">
        <authorList>
            <person name="de Groot N.N."/>
        </authorList>
    </citation>
    <scope>NUCLEOTIDE SEQUENCE [LARGE SCALE GENOMIC DNA]</scope>
    <source>
        <strain evidence="5 6">IBRC-M 10780</strain>
    </source>
</reference>
<proteinExistence type="predicted"/>
<dbReference type="PROSITE" id="PS50893">
    <property type="entry name" value="ABC_TRANSPORTER_2"/>
    <property type="match status" value="1"/>
</dbReference>
<dbReference type="GO" id="GO:0016887">
    <property type="term" value="F:ATP hydrolysis activity"/>
    <property type="evidence" value="ECO:0007669"/>
    <property type="project" value="InterPro"/>
</dbReference>
<dbReference type="SUPFAM" id="SSF52540">
    <property type="entry name" value="P-loop containing nucleoside triphosphate hydrolases"/>
    <property type="match status" value="1"/>
</dbReference>
<feature type="domain" description="ABC transporter" evidence="4">
    <location>
        <begin position="6"/>
        <end position="233"/>
    </location>
</feature>
<evidence type="ECO:0000259" key="4">
    <source>
        <dbReference type="PROSITE" id="PS50893"/>
    </source>
</evidence>
<dbReference type="EMBL" id="FOHE01000012">
    <property type="protein sequence ID" value="SET46894.1"/>
    <property type="molecule type" value="Genomic_DNA"/>
</dbReference>
<dbReference type="STRING" id="930131.SAMN05216389_11214"/>
<dbReference type="GO" id="GO:0005886">
    <property type="term" value="C:plasma membrane"/>
    <property type="evidence" value="ECO:0007669"/>
    <property type="project" value="TreeGrafter"/>
</dbReference>
<dbReference type="PANTHER" id="PTHR24220:SF659">
    <property type="entry name" value="TRANSPORTER, PUTATIVE-RELATED"/>
    <property type="match status" value="1"/>
</dbReference>
<keyword evidence="1" id="KW-0813">Transport</keyword>
<dbReference type="InterPro" id="IPR027417">
    <property type="entry name" value="P-loop_NTPase"/>
</dbReference>
<keyword evidence="6" id="KW-1185">Reference proteome</keyword>
<dbReference type="InterPro" id="IPR015854">
    <property type="entry name" value="ABC_transpr_LolD-like"/>
</dbReference>
<dbReference type="Proteomes" id="UP000198618">
    <property type="component" value="Unassembled WGS sequence"/>
</dbReference>
<dbReference type="InterPro" id="IPR017871">
    <property type="entry name" value="ABC_transporter-like_CS"/>
</dbReference>
<dbReference type="PROSITE" id="PS00211">
    <property type="entry name" value="ABC_TRANSPORTER_1"/>
    <property type="match status" value="1"/>
</dbReference>
<evidence type="ECO:0000256" key="1">
    <source>
        <dbReference type="ARBA" id="ARBA00022448"/>
    </source>
</evidence>
<dbReference type="PANTHER" id="PTHR24220">
    <property type="entry name" value="IMPORT ATP-BINDING PROTEIN"/>
    <property type="match status" value="1"/>
</dbReference>
<gene>
    <name evidence="5" type="ORF">SAMN05216389_11214</name>
</gene>
<dbReference type="CDD" id="cd03255">
    <property type="entry name" value="ABC_MJ0796_LolCDE_FtsE"/>
    <property type="match status" value="1"/>
</dbReference>
<dbReference type="Pfam" id="PF00005">
    <property type="entry name" value="ABC_tran"/>
    <property type="match status" value="1"/>
</dbReference>
<dbReference type="GO" id="GO:0022857">
    <property type="term" value="F:transmembrane transporter activity"/>
    <property type="evidence" value="ECO:0007669"/>
    <property type="project" value="TreeGrafter"/>
</dbReference>
<organism evidence="5 6">
    <name type="scientific">Oceanobacillus limi</name>
    <dbReference type="NCBI Taxonomy" id="930131"/>
    <lineage>
        <taxon>Bacteria</taxon>
        <taxon>Bacillati</taxon>
        <taxon>Bacillota</taxon>
        <taxon>Bacilli</taxon>
        <taxon>Bacillales</taxon>
        <taxon>Bacillaceae</taxon>
        <taxon>Oceanobacillus</taxon>
    </lineage>
</organism>
<evidence type="ECO:0000256" key="3">
    <source>
        <dbReference type="ARBA" id="ARBA00022840"/>
    </source>
</evidence>
<evidence type="ECO:0000313" key="6">
    <source>
        <dbReference type="Proteomes" id="UP000198618"/>
    </source>
</evidence>
<dbReference type="InterPro" id="IPR003593">
    <property type="entry name" value="AAA+_ATPase"/>
</dbReference>
<protein>
    <submittedName>
        <fullName evidence="5">Putative ABC transport system ATP-binding protein/lipoprotein-releasing system ATP-binding protein</fullName>
    </submittedName>
</protein>
<dbReference type="SMART" id="SM00382">
    <property type="entry name" value="AAA"/>
    <property type="match status" value="1"/>
</dbReference>
<sequence length="233" mass="26462">MITMEMLIDTLSKTYQSEIEEKQVLNKVSFHVNQGEWVNIIGPSGSGKTTLLKCVAGMMTADTGSNVRIGDLDVLRASEKEIREFRRNNIGFIFQEYELFPAYTAKQNVMLPEWPYKKEAKLRERSEALLRTLGLEERMEATPPNLSGGEKQRVAIARALLNDPSLLICDEPTGNLDQSSRDNVLRILKDLNGEGRTIFFVTHDYDVLPYGDRVFQLKSGVLKEIEKELVINH</sequence>
<dbReference type="InterPro" id="IPR017911">
    <property type="entry name" value="MacB-like_ATP-bd"/>
</dbReference>
<keyword evidence="2" id="KW-0547">Nucleotide-binding</keyword>
<dbReference type="InterPro" id="IPR003439">
    <property type="entry name" value="ABC_transporter-like_ATP-bd"/>
</dbReference>
<evidence type="ECO:0000256" key="2">
    <source>
        <dbReference type="ARBA" id="ARBA00022741"/>
    </source>
</evidence>
<dbReference type="GO" id="GO:0005524">
    <property type="term" value="F:ATP binding"/>
    <property type="evidence" value="ECO:0007669"/>
    <property type="project" value="UniProtKB-KW"/>
</dbReference>
<dbReference type="AlphaFoldDB" id="A0A1I0EQJ6"/>
<dbReference type="Gene3D" id="3.40.50.300">
    <property type="entry name" value="P-loop containing nucleotide triphosphate hydrolases"/>
    <property type="match status" value="1"/>
</dbReference>
<keyword evidence="5" id="KW-0449">Lipoprotein</keyword>
<evidence type="ECO:0000313" key="5">
    <source>
        <dbReference type="EMBL" id="SET46894.1"/>
    </source>
</evidence>
<keyword evidence="3 5" id="KW-0067">ATP-binding</keyword>
<name>A0A1I0EQJ6_9BACI</name>